<keyword evidence="3" id="KW-1185">Reference proteome</keyword>
<dbReference type="HOGENOM" id="CLU_109545_1_0_7"/>
<dbReference type="STRING" id="483547.GSUB_12285"/>
<dbReference type="Gene3D" id="2.40.320.10">
    <property type="entry name" value="Hypothetical Protein Pfu-838710-001"/>
    <property type="match status" value="1"/>
</dbReference>
<protein>
    <submittedName>
        <fullName evidence="2">Adenylate cyclase</fullName>
    </submittedName>
</protein>
<dbReference type="InterPro" id="IPR023577">
    <property type="entry name" value="CYTH_domain"/>
</dbReference>
<dbReference type="AlphaFoldDB" id="A0A0B5FIK4"/>
<gene>
    <name evidence="2" type="ORF">GSUB_12285</name>
</gene>
<organism evidence="2 3">
    <name type="scientific">Geoalkalibacter subterraneus</name>
    <dbReference type="NCBI Taxonomy" id="483547"/>
    <lineage>
        <taxon>Bacteria</taxon>
        <taxon>Pseudomonadati</taxon>
        <taxon>Thermodesulfobacteriota</taxon>
        <taxon>Desulfuromonadia</taxon>
        <taxon>Desulfuromonadales</taxon>
        <taxon>Geoalkalibacteraceae</taxon>
        <taxon>Geoalkalibacter</taxon>
    </lineage>
</organism>
<dbReference type="SUPFAM" id="SSF55154">
    <property type="entry name" value="CYTH-like phosphatases"/>
    <property type="match status" value="1"/>
</dbReference>
<evidence type="ECO:0000313" key="3">
    <source>
        <dbReference type="Proteomes" id="UP000035036"/>
    </source>
</evidence>
<dbReference type="CDD" id="cd07891">
    <property type="entry name" value="CYTH-like_CthTTM-like_1"/>
    <property type="match status" value="1"/>
</dbReference>
<evidence type="ECO:0000259" key="1">
    <source>
        <dbReference type="PROSITE" id="PS51707"/>
    </source>
</evidence>
<dbReference type="PIRSF" id="PIRSF016487">
    <property type="entry name" value="CYTH_UCP016487"/>
    <property type="match status" value="1"/>
</dbReference>
<reference evidence="2 3" key="1">
    <citation type="journal article" date="2015" name="Genome Announc.">
        <title>Genomes of Geoalkalibacter ferrihydriticus Z-0531T and Geoalkalibacter subterraneus Red1T, Two Haloalkaliphilic Metal-Reducing Deltaproteobacteria.</title>
        <authorList>
            <person name="Badalamenti J.P."/>
            <person name="Krajmalnik-Brown R."/>
            <person name="Torres C.I."/>
            <person name="Bond D.R."/>
        </authorList>
    </citation>
    <scope>NUCLEOTIDE SEQUENCE [LARGE SCALE GENOMIC DNA]</scope>
    <source>
        <strain evidence="2 3">Red1</strain>
    </source>
</reference>
<dbReference type="KEGG" id="gsb:GSUB_12285"/>
<dbReference type="Pfam" id="PF01928">
    <property type="entry name" value="CYTH"/>
    <property type="match status" value="1"/>
</dbReference>
<sequence length="162" mass="18398">MALEIERKFLIHGMDWKNAATSCSFLRQGFVSIGSIGVVRVRLIDDQGVLTIKGPTRGAVRLEYEYEIPVEDAAEMLDELCIRPLIEKTRHCVPFGGLLWEVDVFVGENEGLCVAEVELEQEGQQIELPPWVGAEVTGDPRYYNSSLVRKPFSRWRSEKTDR</sequence>
<dbReference type="PANTHER" id="PTHR40114">
    <property type="entry name" value="SLR0698 PROTEIN"/>
    <property type="match status" value="1"/>
</dbReference>
<dbReference type="Proteomes" id="UP000035036">
    <property type="component" value="Chromosome"/>
</dbReference>
<dbReference type="SMART" id="SM01118">
    <property type="entry name" value="CYTH"/>
    <property type="match status" value="1"/>
</dbReference>
<dbReference type="InterPro" id="IPR012042">
    <property type="entry name" value="NeuTTM/CthTTM-like"/>
</dbReference>
<proteinExistence type="predicted"/>
<dbReference type="OrthoDB" id="9805588at2"/>
<dbReference type="PROSITE" id="PS51707">
    <property type="entry name" value="CYTH"/>
    <property type="match status" value="1"/>
</dbReference>
<dbReference type="RefSeq" id="WP_040201019.1">
    <property type="nucleotide sequence ID" value="NZ_CP010311.1"/>
</dbReference>
<dbReference type="EMBL" id="CP010311">
    <property type="protein sequence ID" value="AJF07178.1"/>
    <property type="molecule type" value="Genomic_DNA"/>
</dbReference>
<name>A0A0B5FIK4_9BACT</name>
<dbReference type="PANTHER" id="PTHR40114:SF1">
    <property type="entry name" value="SLR0698 PROTEIN"/>
    <property type="match status" value="1"/>
</dbReference>
<evidence type="ECO:0000313" key="2">
    <source>
        <dbReference type="EMBL" id="AJF07178.1"/>
    </source>
</evidence>
<dbReference type="InterPro" id="IPR033469">
    <property type="entry name" value="CYTH-like_dom_sf"/>
</dbReference>
<accession>A0A0B5FIK4</accession>
<feature type="domain" description="CYTH" evidence="1">
    <location>
        <begin position="2"/>
        <end position="149"/>
    </location>
</feature>